<evidence type="ECO:0000256" key="7">
    <source>
        <dbReference type="ARBA" id="ARBA00023033"/>
    </source>
</evidence>
<organism evidence="10 11">
    <name type="scientific">Trichonephila inaurata madagascariensis</name>
    <dbReference type="NCBI Taxonomy" id="2747483"/>
    <lineage>
        <taxon>Eukaryota</taxon>
        <taxon>Metazoa</taxon>
        <taxon>Ecdysozoa</taxon>
        <taxon>Arthropoda</taxon>
        <taxon>Chelicerata</taxon>
        <taxon>Arachnida</taxon>
        <taxon>Araneae</taxon>
        <taxon>Araneomorphae</taxon>
        <taxon>Entelegynae</taxon>
        <taxon>Araneoidea</taxon>
        <taxon>Nephilidae</taxon>
        <taxon>Trichonephila</taxon>
        <taxon>Trichonephila inaurata</taxon>
    </lineage>
</organism>
<feature type="transmembrane region" description="Helical" evidence="9">
    <location>
        <begin position="40"/>
        <end position="58"/>
    </location>
</feature>
<keyword evidence="9" id="KW-1133">Transmembrane helix</keyword>
<accession>A0A8X6YRI2</accession>
<evidence type="ECO:0000256" key="6">
    <source>
        <dbReference type="ARBA" id="ARBA00023004"/>
    </source>
</evidence>
<dbReference type="Gene3D" id="1.10.630.10">
    <property type="entry name" value="Cytochrome P450"/>
    <property type="match status" value="1"/>
</dbReference>
<gene>
    <name evidence="10" type="primary">CYP4V2_17</name>
    <name evidence="10" type="ORF">TNIN_211001</name>
</gene>
<dbReference type="GO" id="GO:0004497">
    <property type="term" value="F:monooxygenase activity"/>
    <property type="evidence" value="ECO:0007669"/>
    <property type="project" value="UniProtKB-KW"/>
</dbReference>
<evidence type="ECO:0000256" key="2">
    <source>
        <dbReference type="ARBA" id="ARBA00004586"/>
    </source>
</evidence>
<comment type="cofactor">
    <cofactor evidence="1">
        <name>heme</name>
        <dbReference type="ChEBI" id="CHEBI:30413"/>
    </cofactor>
</comment>
<comment type="similarity">
    <text evidence="3">Belongs to the cytochrome P450 family.</text>
</comment>
<dbReference type="EMBL" id="BMAV01021580">
    <property type="protein sequence ID" value="GFY75706.1"/>
    <property type="molecule type" value="Genomic_DNA"/>
</dbReference>
<dbReference type="InterPro" id="IPR001128">
    <property type="entry name" value="Cyt_P450"/>
</dbReference>
<evidence type="ECO:0000256" key="9">
    <source>
        <dbReference type="SAM" id="Phobius"/>
    </source>
</evidence>
<reference evidence="10" key="1">
    <citation type="submission" date="2020-08" db="EMBL/GenBank/DDBJ databases">
        <title>Multicomponent nature underlies the extraordinary mechanical properties of spider dragline silk.</title>
        <authorList>
            <person name="Kono N."/>
            <person name="Nakamura H."/>
            <person name="Mori M."/>
            <person name="Yoshida Y."/>
            <person name="Ohtoshi R."/>
            <person name="Malay A.D."/>
            <person name="Moran D.A.P."/>
            <person name="Tomita M."/>
            <person name="Numata K."/>
            <person name="Arakawa K."/>
        </authorList>
    </citation>
    <scope>NUCLEOTIDE SEQUENCE</scope>
</reference>
<dbReference type="OrthoDB" id="6434953at2759"/>
<dbReference type="GO" id="GO:0005506">
    <property type="term" value="F:iron ion binding"/>
    <property type="evidence" value="ECO:0007669"/>
    <property type="project" value="InterPro"/>
</dbReference>
<keyword evidence="11" id="KW-1185">Reference proteome</keyword>
<feature type="non-terminal residue" evidence="10">
    <location>
        <position position="1"/>
    </location>
</feature>
<keyword evidence="5" id="KW-0256">Endoplasmic reticulum</keyword>
<sequence length="256" mass="29960">MFRSPFVTTYGFSNGRQLTSALIYVRFSSQFKQIQKMLPLFYVAIVLGVLVLIKYSLWRDNFSRQFPGNKPGFFNVLGDSAIVLMHCLSNTDLPLLYSLGLFMKERAEQFQQLFCLWIFYQPSFFMVKAEAVKQLLSKGSLEKNWAYGYLEPLLGTGLVTSSVEKWKPRRKLLTPCFHADILRGFLTVHNIRNNAWDFNRSSRKNSAYYINSMKRISDIYLSRMLKIWEYSDFIFNLTSGREGKRLIKMIEDFTKS</sequence>
<keyword evidence="9" id="KW-0812">Transmembrane</keyword>
<dbReference type="Proteomes" id="UP000886998">
    <property type="component" value="Unassembled WGS sequence"/>
</dbReference>
<dbReference type="GO" id="GO:0016705">
    <property type="term" value="F:oxidoreductase activity, acting on paired donors, with incorporation or reduction of molecular oxygen"/>
    <property type="evidence" value="ECO:0007669"/>
    <property type="project" value="InterPro"/>
</dbReference>
<dbReference type="SUPFAM" id="SSF48264">
    <property type="entry name" value="Cytochrome P450"/>
    <property type="match status" value="1"/>
</dbReference>
<dbReference type="InterPro" id="IPR050196">
    <property type="entry name" value="Cytochrome_P450_Monoox"/>
</dbReference>
<keyword evidence="7" id="KW-0503">Monooxygenase</keyword>
<proteinExistence type="inferred from homology"/>
<dbReference type="InterPro" id="IPR036396">
    <property type="entry name" value="Cyt_P450_sf"/>
</dbReference>
<evidence type="ECO:0000256" key="4">
    <source>
        <dbReference type="ARBA" id="ARBA00022617"/>
    </source>
</evidence>
<dbReference type="PANTHER" id="PTHR24291:SF189">
    <property type="entry name" value="CYTOCHROME P450 4C3-RELATED"/>
    <property type="match status" value="1"/>
</dbReference>
<dbReference type="Pfam" id="PF00067">
    <property type="entry name" value="p450"/>
    <property type="match status" value="1"/>
</dbReference>
<evidence type="ECO:0000256" key="5">
    <source>
        <dbReference type="ARBA" id="ARBA00022824"/>
    </source>
</evidence>
<comment type="subcellular location">
    <subcellularLocation>
        <location evidence="2">Endoplasmic reticulum membrane</location>
    </subcellularLocation>
</comment>
<dbReference type="GO" id="GO:0020037">
    <property type="term" value="F:heme binding"/>
    <property type="evidence" value="ECO:0007669"/>
    <property type="project" value="InterPro"/>
</dbReference>
<dbReference type="AlphaFoldDB" id="A0A8X6YRI2"/>
<protein>
    <submittedName>
        <fullName evidence="10">Cytochrome P450 4V2</fullName>
    </submittedName>
</protein>
<evidence type="ECO:0000313" key="11">
    <source>
        <dbReference type="Proteomes" id="UP000886998"/>
    </source>
</evidence>
<keyword evidence="6" id="KW-0408">Iron</keyword>
<evidence type="ECO:0000256" key="1">
    <source>
        <dbReference type="ARBA" id="ARBA00001971"/>
    </source>
</evidence>
<evidence type="ECO:0000313" key="10">
    <source>
        <dbReference type="EMBL" id="GFY75706.1"/>
    </source>
</evidence>
<evidence type="ECO:0000256" key="3">
    <source>
        <dbReference type="ARBA" id="ARBA00010617"/>
    </source>
</evidence>
<dbReference type="PANTHER" id="PTHR24291">
    <property type="entry name" value="CYTOCHROME P450 FAMILY 4"/>
    <property type="match status" value="1"/>
</dbReference>
<keyword evidence="4" id="KW-0479">Metal-binding</keyword>
<keyword evidence="8 9" id="KW-0472">Membrane</keyword>
<keyword evidence="4" id="KW-0349">Heme</keyword>
<keyword evidence="7" id="KW-0560">Oxidoreductase</keyword>
<name>A0A8X6YRI2_9ARAC</name>
<comment type="caution">
    <text evidence="10">The sequence shown here is derived from an EMBL/GenBank/DDBJ whole genome shotgun (WGS) entry which is preliminary data.</text>
</comment>
<evidence type="ECO:0000256" key="8">
    <source>
        <dbReference type="ARBA" id="ARBA00023136"/>
    </source>
</evidence>
<dbReference type="GO" id="GO:0005789">
    <property type="term" value="C:endoplasmic reticulum membrane"/>
    <property type="evidence" value="ECO:0007669"/>
    <property type="project" value="UniProtKB-SubCell"/>
</dbReference>